<dbReference type="PANTHER" id="PTHR43344:SF15">
    <property type="entry name" value="PHOSPHOSERINE PHOSPHATASE SERB1"/>
    <property type="match status" value="1"/>
</dbReference>
<dbReference type="InterPro" id="IPR050582">
    <property type="entry name" value="HAD-like_SerB"/>
</dbReference>
<accession>A0ABX5VP96</accession>
<evidence type="ECO:0000313" key="2">
    <source>
        <dbReference type="EMBL" id="QDB80314.1"/>
    </source>
</evidence>
<sequence>MDANPDEPGTVAAFFDIDNTIIRGASAYHLAGELYRRDFFGLRDIAFFARHSVLYLLFGEDLRRIAATRARALRIVRGRTVAEVVSIGEEVYDQVLANRIFPGARALIDEHLAAGHEVWFVSATPVEVADLIAGRLGATGALGTIAEHEDGVYTGELRGNMLHGEGKKATVLRLAEERGIDLARSHAYGDSVNDIPLLTVVGSACAINPEPRMRLYAAEVGWPVRDFRRRRRDVKRGVRTGVRSAGWAGAVWAASAVVRGLRRRLTGR</sequence>
<dbReference type="InterPro" id="IPR036412">
    <property type="entry name" value="HAD-like_sf"/>
</dbReference>
<organism evidence="2 3">
    <name type="scientific">Georgenia wutianyii</name>
    <dbReference type="NCBI Taxonomy" id="2585135"/>
    <lineage>
        <taxon>Bacteria</taxon>
        <taxon>Bacillati</taxon>
        <taxon>Actinomycetota</taxon>
        <taxon>Actinomycetes</taxon>
        <taxon>Micrococcales</taxon>
        <taxon>Bogoriellaceae</taxon>
        <taxon>Georgenia</taxon>
    </lineage>
</organism>
<proteinExistence type="inferred from homology"/>
<gene>
    <name evidence="2" type="ORF">FE251_13700</name>
</gene>
<evidence type="ECO:0000313" key="3">
    <source>
        <dbReference type="Proteomes" id="UP000313948"/>
    </source>
</evidence>
<dbReference type="NCBIfam" id="TIGR01490">
    <property type="entry name" value="HAD-SF-IB-hyp1"/>
    <property type="match status" value="1"/>
</dbReference>
<dbReference type="RefSeq" id="WP_139071331.1">
    <property type="nucleotide sequence ID" value="NZ_CP040899.1"/>
</dbReference>
<dbReference type="Gene3D" id="1.20.1440.100">
    <property type="entry name" value="SG protein - dephosphorylation function"/>
    <property type="match status" value="1"/>
</dbReference>
<dbReference type="EMBL" id="CP040899">
    <property type="protein sequence ID" value="QDB80314.1"/>
    <property type="molecule type" value="Genomic_DNA"/>
</dbReference>
<dbReference type="Proteomes" id="UP000313948">
    <property type="component" value="Chromosome"/>
</dbReference>
<reference evidence="2 3" key="1">
    <citation type="submission" date="2019-05" db="EMBL/GenBank/DDBJ databases">
        <title>Georgenia *** sp. nov., and Georgenia *** sp. nov., isolated from the intestinal contents of plateau pika (Ochotona curzoniae) in the Qinghai-Tibet plateau of China.</title>
        <authorList>
            <person name="Tian Z."/>
        </authorList>
    </citation>
    <scope>NUCLEOTIDE SEQUENCE [LARGE SCALE GENOMIC DNA]</scope>
    <source>
        <strain evidence="2 3">Z294</strain>
    </source>
</reference>
<dbReference type="NCBIfam" id="TIGR01488">
    <property type="entry name" value="HAD-SF-IB"/>
    <property type="match status" value="1"/>
</dbReference>
<dbReference type="Pfam" id="PF12710">
    <property type="entry name" value="HAD"/>
    <property type="match status" value="1"/>
</dbReference>
<dbReference type="InterPro" id="IPR023214">
    <property type="entry name" value="HAD_sf"/>
</dbReference>
<dbReference type="SUPFAM" id="SSF56784">
    <property type="entry name" value="HAD-like"/>
    <property type="match status" value="1"/>
</dbReference>
<dbReference type="Gene3D" id="3.40.50.1000">
    <property type="entry name" value="HAD superfamily/HAD-like"/>
    <property type="match status" value="1"/>
</dbReference>
<dbReference type="CDD" id="cd02612">
    <property type="entry name" value="HAD_PGPPase"/>
    <property type="match status" value="1"/>
</dbReference>
<comment type="similarity">
    <text evidence="1">Belongs to the HAD-like hydrolase superfamily. SerB family.</text>
</comment>
<protein>
    <submittedName>
        <fullName evidence="2">HAD-IB family hydrolase</fullName>
    </submittedName>
</protein>
<keyword evidence="2" id="KW-0378">Hydrolase</keyword>
<dbReference type="PANTHER" id="PTHR43344">
    <property type="entry name" value="PHOSPHOSERINE PHOSPHATASE"/>
    <property type="match status" value="1"/>
</dbReference>
<dbReference type="GO" id="GO:0016787">
    <property type="term" value="F:hydrolase activity"/>
    <property type="evidence" value="ECO:0007669"/>
    <property type="project" value="UniProtKB-KW"/>
</dbReference>
<dbReference type="InterPro" id="IPR006385">
    <property type="entry name" value="HAD_hydro_SerB1"/>
</dbReference>
<keyword evidence="3" id="KW-1185">Reference proteome</keyword>
<name>A0ABX5VP96_9MICO</name>
<evidence type="ECO:0000256" key="1">
    <source>
        <dbReference type="ARBA" id="ARBA00009184"/>
    </source>
</evidence>